<dbReference type="Pfam" id="PF05140">
    <property type="entry name" value="ResB"/>
    <property type="match status" value="1"/>
</dbReference>
<keyword evidence="10" id="KW-1185">Reference proteome</keyword>
<keyword evidence="4 7" id="KW-1133">Transmembrane helix</keyword>
<dbReference type="RefSeq" id="WP_344717257.1">
    <property type="nucleotide sequence ID" value="NZ_BAAAYG010000001.1"/>
</dbReference>
<name>A0ABP6RAP2_9MICC</name>
<gene>
    <name evidence="9" type="ORF">GCM10020260_01320</name>
</gene>
<feature type="transmembrane region" description="Helical" evidence="7">
    <location>
        <begin position="221"/>
        <end position="243"/>
    </location>
</feature>
<feature type="region of interest" description="Disordered" evidence="6">
    <location>
        <begin position="1"/>
        <end position="36"/>
    </location>
</feature>
<keyword evidence="5 7" id="KW-0472">Membrane</keyword>
<evidence type="ECO:0000256" key="7">
    <source>
        <dbReference type="SAM" id="Phobius"/>
    </source>
</evidence>
<reference evidence="10" key="1">
    <citation type="journal article" date="2019" name="Int. J. Syst. Evol. Microbiol.">
        <title>The Global Catalogue of Microorganisms (GCM) 10K type strain sequencing project: providing services to taxonomists for standard genome sequencing and annotation.</title>
        <authorList>
            <consortium name="The Broad Institute Genomics Platform"/>
            <consortium name="The Broad Institute Genome Sequencing Center for Infectious Disease"/>
            <person name="Wu L."/>
            <person name="Ma J."/>
        </authorList>
    </citation>
    <scope>NUCLEOTIDE SEQUENCE [LARGE SCALE GENOMIC DNA]</scope>
    <source>
        <strain evidence="10">JCM 11483</strain>
    </source>
</reference>
<evidence type="ECO:0000259" key="8">
    <source>
        <dbReference type="Pfam" id="PF05140"/>
    </source>
</evidence>
<feature type="region of interest" description="Disordered" evidence="6">
    <location>
        <begin position="560"/>
        <end position="591"/>
    </location>
</feature>
<protein>
    <submittedName>
        <fullName evidence="9">Cytochrome c biogenesis protein ResB</fullName>
    </submittedName>
</protein>
<evidence type="ECO:0000313" key="9">
    <source>
        <dbReference type="EMBL" id="GAA3278823.1"/>
    </source>
</evidence>
<keyword evidence="2 7" id="KW-0812">Transmembrane</keyword>
<evidence type="ECO:0000256" key="2">
    <source>
        <dbReference type="ARBA" id="ARBA00022692"/>
    </source>
</evidence>
<evidence type="ECO:0000313" key="10">
    <source>
        <dbReference type="Proteomes" id="UP001501736"/>
    </source>
</evidence>
<evidence type="ECO:0000256" key="3">
    <source>
        <dbReference type="ARBA" id="ARBA00022748"/>
    </source>
</evidence>
<feature type="transmembrane region" description="Helical" evidence="7">
    <location>
        <begin position="115"/>
        <end position="133"/>
    </location>
</feature>
<evidence type="ECO:0000256" key="6">
    <source>
        <dbReference type="SAM" id="MobiDB-lite"/>
    </source>
</evidence>
<dbReference type="InterPro" id="IPR007816">
    <property type="entry name" value="ResB-like_domain"/>
</dbReference>
<dbReference type="Proteomes" id="UP001501736">
    <property type="component" value="Unassembled WGS sequence"/>
</dbReference>
<evidence type="ECO:0000256" key="5">
    <source>
        <dbReference type="ARBA" id="ARBA00023136"/>
    </source>
</evidence>
<dbReference type="InterPro" id="IPR023494">
    <property type="entry name" value="Cyt_c_bgen_Ccs1/CcsB/ResB"/>
</dbReference>
<keyword evidence="3" id="KW-0201">Cytochrome c-type biogenesis</keyword>
<organism evidence="9 10">
    <name type="scientific">Nesterenkonia halobia</name>
    <dbReference type="NCBI Taxonomy" id="37922"/>
    <lineage>
        <taxon>Bacteria</taxon>
        <taxon>Bacillati</taxon>
        <taxon>Actinomycetota</taxon>
        <taxon>Actinomycetes</taxon>
        <taxon>Micrococcales</taxon>
        <taxon>Micrococcaceae</taxon>
        <taxon>Nesterenkonia</taxon>
    </lineage>
</organism>
<feature type="domain" description="ResB-like" evidence="8">
    <location>
        <begin position="59"/>
        <end position="547"/>
    </location>
</feature>
<feature type="compositionally biased region" description="Basic and acidic residues" evidence="6">
    <location>
        <begin position="560"/>
        <end position="572"/>
    </location>
</feature>
<evidence type="ECO:0000256" key="4">
    <source>
        <dbReference type="ARBA" id="ARBA00022989"/>
    </source>
</evidence>
<proteinExistence type="predicted"/>
<evidence type="ECO:0000256" key="1">
    <source>
        <dbReference type="ARBA" id="ARBA00004141"/>
    </source>
</evidence>
<feature type="transmembrane region" description="Helical" evidence="7">
    <location>
        <begin position="62"/>
        <end position="79"/>
    </location>
</feature>
<dbReference type="PANTHER" id="PTHR31566">
    <property type="entry name" value="CYTOCHROME C BIOGENESIS PROTEIN CCS1, CHLOROPLASTIC"/>
    <property type="match status" value="1"/>
</dbReference>
<sequence>MTQPSAHRDNAREDALTEAESTADGGSGRSSGRRRGDVAVPALGPVGMLRWAWTQLTSMRTALMLLLLLAVAAVPGSLFPQRVQGQAAVERWLDDHPTAGPILDSLQVFDVYSSFWFSAIYLLLFTSLVGCIIPRAKKHLEQMSSPPPRTPRRLERLPQHGAVELDDDGPAPEQAVRDAARVLKGRRYRVDVREASTDARGREVPASVGAEKGYLREIGNLLFHVSLVGVLICVAAGSMFSYYGQKIVTEDESFVNSLVSYDNFVPGTAFDESQMEPFSVTLDSFERIFDRENPSHYGQPLDFTADVTVRDEPGAEPEEHELKVNHPLTFGGARVFLVGNGYAPEVTVRDGAGDVAYSGPVVARAQDSVYTSTVVIKAPDARPEQLSFVGLLLPTAQEGDSGAAVSVDPALQNPQLQLNSYAGDLGLDSGEPQNVYVLDTEGLTELNSRTSESGGLSLDVGETAELPDGLGSISFDGVTNYIGIDIHYNPGKTGVLIFALAALAGLILSLFLRRRRAWVTATTNEAGRTLVTYGLLARGEDFRLREETIALRSRFEKQWPVRAPEQAHHETPTDEQDGPGRRGRGASGREK</sequence>
<feature type="compositionally biased region" description="Basic and acidic residues" evidence="6">
    <location>
        <begin position="1"/>
        <end position="15"/>
    </location>
</feature>
<comment type="subcellular location">
    <subcellularLocation>
        <location evidence="1">Membrane</location>
        <topology evidence="1">Multi-pass membrane protein</topology>
    </subcellularLocation>
</comment>
<dbReference type="PANTHER" id="PTHR31566:SF0">
    <property type="entry name" value="CYTOCHROME C BIOGENESIS PROTEIN CCS1, CHLOROPLASTIC"/>
    <property type="match status" value="1"/>
</dbReference>
<dbReference type="EMBL" id="BAAAYG010000001">
    <property type="protein sequence ID" value="GAA3278823.1"/>
    <property type="molecule type" value="Genomic_DNA"/>
</dbReference>
<feature type="transmembrane region" description="Helical" evidence="7">
    <location>
        <begin position="494"/>
        <end position="512"/>
    </location>
</feature>
<accession>A0ABP6RAP2</accession>
<comment type="caution">
    <text evidence="9">The sequence shown here is derived from an EMBL/GenBank/DDBJ whole genome shotgun (WGS) entry which is preliminary data.</text>
</comment>